<evidence type="ECO:0000313" key="2">
    <source>
        <dbReference type="EMBL" id="PKC57507.1"/>
    </source>
</evidence>
<proteinExistence type="predicted"/>
<organism evidence="2 3">
    <name type="scientific">Rhizophagus irregularis</name>
    <dbReference type="NCBI Taxonomy" id="588596"/>
    <lineage>
        <taxon>Eukaryota</taxon>
        <taxon>Fungi</taxon>
        <taxon>Fungi incertae sedis</taxon>
        <taxon>Mucoromycota</taxon>
        <taxon>Glomeromycotina</taxon>
        <taxon>Glomeromycetes</taxon>
        <taxon>Glomerales</taxon>
        <taxon>Glomeraceae</taxon>
        <taxon>Rhizophagus</taxon>
    </lineage>
</organism>
<dbReference type="InterPro" id="IPR051681">
    <property type="entry name" value="Ser/Thr_Kinases-Pseudokinases"/>
</dbReference>
<comment type="caution">
    <text evidence="2">The sequence shown here is derived from an EMBL/GenBank/DDBJ whole genome shotgun (WGS) entry which is preliminary data.</text>
</comment>
<dbReference type="VEuPathDB" id="FungiDB:RhiirA1_472390"/>
<evidence type="ECO:0000313" key="3">
    <source>
        <dbReference type="Proteomes" id="UP000232688"/>
    </source>
</evidence>
<dbReference type="Gene3D" id="3.30.200.20">
    <property type="entry name" value="Phosphorylase Kinase, domain 1"/>
    <property type="match status" value="1"/>
</dbReference>
<dbReference type="SUPFAM" id="SSF56112">
    <property type="entry name" value="Protein kinase-like (PK-like)"/>
    <property type="match status" value="1"/>
</dbReference>
<evidence type="ECO:0000259" key="1">
    <source>
        <dbReference type="PROSITE" id="PS50011"/>
    </source>
</evidence>
<dbReference type="InterPro" id="IPR011009">
    <property type="entry name" value="Kinase-like_dom_sf"/>
</dbReference>
<dbReference type="VEuPathDB" id="FungiDB:FUN_006998"/>
<dbReference type="InterPro" id="IPR001245">
    <property type="entry name" value="Ser-Thr/Tyr_kinase_cat_dom"/>
</dbReference>
<dbReference type="EMBL" id="LLXH01001803">
    <property type="protein sequence ID" value="PKC57507.1"/>
    <property type="molecule type" value="Genomic_DNA"/>
</dbReference>
<reference evidence="2 3" key="1">
    <citation type="submission" date="2017-10" db="EMBL/GenBank/DDBJ databases">
        <title>Extensive intraspecific genome diversity in a model arbuscular mycorrhizal fungus.</title>
        <authorList>
            <person name="Chen E.C.H."/>
            <person name="Morin E."/>
            <person name="Baudet D."/>
            <person name="Noel J."/>
            <person name="Ndikumana S."/>
            <person name="Charron P."/>
            <person name="St-Onge C."/>
            <person name="Giorgi J."/>
            <person name="Grigoriev I.V."/>
            <person name="Roux C."/>
            <person name="Martin F.M."/>
            <person name="Corradi N."/>
        </authorList>
    </citation>
    <scope>NUCLEOTIDE SEQUENCE [LARGE SCALE GENOMIC DNA]</scope>
    <source>
        <strain evidence="2 3">A1</strain>
    </source>
</reference>
<dbReference type="GO" id="GO:0005524">
    <property type="term" value="F:ATP binding"/>
    <property type="evidence" value="ECO:0007669"/>
    <property type="project" value="InterPro"/>
</dbReference>
<feature type="domain" description="Protein kinase" evidence="1">
    <location>
        <begin position="1114"/>
        <end position="1354"/>
    </location>
</feature>
<dbReference type="Gene3D" id="1.10.510.10">
    <property type="entry name" value="Transferase(Phosphotransferase) domain 1"/>
    <property type="match status" value="1"/>
</dbReference>
<protein>
    <recommendedName>
        <fullName evidence="1">Protein kinase domain-containing protein</fullName>
    </recommendedName>
</protein>
<dbReference type="PANTHER" id="PTHR44329">
    <property type="entry name" value="SERINE/THREONINE-PROTEIN KINASE TNNI3K-RELATED"/>
    <property type="match status" value="1"/>
</dbReference>
<reference evidence="2 3" key="2">
    <citation type="submission" date="2017-10" db="EMBL/GenBank/DDBJ databases">
        <title>Genome analyses suggest a sexual origin of heterokaryosis in a supposedly ancient asexual fungus.</title>
        <authorList>
            <person name="Corradi N."/>
            <person name="Sedzielewska K."/>
            <person name="Noel J."/>
            <person name="Charron P."/>
            <person name="Farinelli L."/>
            <person name="Marton T."/>
            <person name="Kruger M."/>
            <person name="Pelin A."/>
            <person name="Brachmann A."/>
            <person name="Corradi N."/>
        </authorList>
    </citation>
    <scope>NUCLEOTIDE SEQUENCE [LARGE SCALE GENOMIC DNA]</scope>
    <source>
        <strain evidence="2 3">A1</strain>
    </source>
</reference>
<dbReference type="Proteomes" id="UP000232688">
    <property type="component" value="Unassembled WGS sequence"/>
</dbReference>
<dbReference type="PROSITE" id="PS50011">
    <property type="entry name" value="PROTEIN_KINASE_DOM"/>
    <property type="match status" value="1"/>
</dbReference>
<gene>
    <name evidence="2" type="ORF">RhiirA1_472390</name>
</gene>
<dbReference type="GO" id="GO:0004674">
    <property type="term" value="F:protein serine/threonine kinase activity"/>
    <property type="evidence" value="ECO:0007669"/>
    <property type="project" value="TreeGrafter"/>
</dbReference>
<name>A0A2N0R2H4_9GLOM</name>
<dbReference type="InterPro" id="IPR000719">
    <property type="entry name" value="Prot_kinase_dom"/>
</dbReference>
<dbReference type="Pfam" id="PF07714">
    <property type="entry name" value="PK_Tyr_Ser-Thr"/>
    <property type="match status" value="1"/>
</dbReference>
<sequence>MELDHSSTIKNSFELTPRLKSSPTQILFTPFDIDNISCDCGRTYSETLLLQKFCKYCLFVYIKNTTNFDEYLDIHYRKYLSIEEQFEKWPESLYFKQIVSNQSFFYDKSYETCELCGHKHYGIICSECYPIFFAWLESTSAIPILYLPWWDTHKRCIICDSKLKFNSNSQKLCTNCLTVYIGCRYCLTTNIVLGITEQSQCIKCKRISLINVNMSANMTYIGEYFSKFNTHSFNQIANYVSNIGKNSNILEIYGLIKKLNYFHLKIYSQIANLEKNENSLNVTIPIMFIPFNNNERHCYCCKKKYSKTILFKQKYCKNCLSWYIKYATSSVDIRYPICNLDACKTIINNCCNNMNQEIWGFIFKDGSNFCRLCGSIVEFQLCPNCYLISFEFTESNFTIPILHLSWWDAYDQCIICDRLLKSRSDCQKWCSKCYIIYTGCRYCLTTNIIFGIVNQSQCMKCKRMLLITTINVNNITNIGLKLNTHNYNQIANYVNNIDKNSNPLEIYNYIKKLRYFDLKIYSPIIANLESNEDSMPIMFVPFNNEHNCYCCNKVYSETPLFKQKYCCKDCLYWCIKYATSSLTNGCVTDNLDVYLGITNTNCNIHKQGNLNFCIQEQCENCCEILYFRQIVTNYQSVSCNIDHFYEKNYCGLCGKLIYKRNKQDDVVEFKLYSNCHLFSFEFIESNFNIPILHLSWWDAYDQCIICDQYLELNSDCHKWCLNCVVIYTGCRYCLTTNIIFGIANQSQCMKCRRIQLITINNKNNMVNIGKYLLIFNTHNYNQIANYVNNVDKNFNPLEIYDYIKKLRYFDLKIYSQIIANLESNEDSMPIMFVPFNNNEDKCYCCNEVYSETPLFKQKYCKDCLYWCIIHATNSLHIGCALDNLDVYVGTTNTNCKNHEPRNLNFCIQGWCENCCEILYFKQIVTNHKSDFCNIDHFYEENHCRLCGKLIYKGNIQDNIVEYKLCSNCYLFSFELIESTSTVPILYLSWWDTYNQCIVCDLRLEFKSNCQKWCSNCFIIYTGCRYCLTTNVIFGYIDQSQCKKCKRVITIDITGSCNIDEFLYLTRVNIINDYQSVDYFNINKISNPSDIYSLIKKFNYFSSKPKIEWISYSQIENLTKIAEGGYGKIYKASINGNIVAVKEILNSQVSSKCFLNEIKSLYQCYDDKFEYIIKCHGITKNPITREFMFIMKYANGGNLHDYLRENFTKITWKKKLYILWRISDGLQTIHEKDFIHRDFHNLGLSQPANNTLSSSEIYGVISYVSPEIFKGAAFSKASDIYSMGMIMWELTTGCRPFSNVKHDHGLVYQILDGKRPKITDDTPEDFANLIKKCWNSDPKKRPSAKKICECLNSWSNMDKDINQFNQAEEIRVELTKSKSIGPEFYGTTHSEAIYTSRSLGFFISKFLTPLKQEYVTKEFEFDIDDIQRTSGDFIIQNSRDQHILNTSKPQSKAISKINLLGKRNIDETHVNRKHIKISNEINTES</sequence>
<dbReference type="VEuPathDB" id="FungiDB:RhiirFUN_012779"/>
<accession>A0A2N0R2H4</accession>